<dbReference type="NCBIfam" id="TIGR02293">
    <property type="entry name" value="TAS_TIGR02293"/>
    <property type="match status" value="1"/>
</dbReference>
<protein>
    <submittedName>
        <fullName evidence="3">DUF2384 domain-containing protein</fullName>
    </submittedName>
</protein>
<dbReference type="RefSeq" id="WP_194449443.1">
    <property type="nucleotide sequence ID" value="NZ_CP063849.1"/>
</dbReference>
<dbReference type="InterPro" id="IPR011979">
    <property type="entry name" value="Antitox_Xre"/>
</dbReference>
<feature type="domain" description="Antitoxin Xre-like helix-turn-helix" evidence="2">
    <location>
        <begin position="27"/>
        <end position="88"/>
    </location>
</feature>
<dbReference type="Proteomes" id="UP000593892">
    <property type="component" value="Chromosome"/>
</dbReference>
<dbReference type="Pfam" id="PF09722">
    <property type="entry name" value="Xre_MbcA_ParS_C"/>
    <property type="match status" value="1"/>
</dbReference>
<evidence type="ECO:0000313" key="3">
    <source>
        <dbReference type="EMBL" id="QOY87776.1"/>
    </source>
</evidence>
<dbReference type="AlphaFoldDB" id="A0A7S7NQ96"/>
<dbReference type="InterPro" id="IPR024467">
    <property type="entry name" value="Xre/MbcA/ParS-like_toxin-bd"/>
</dbReference>
<gene>
    <name evidence="3" type="ORF">IRI77_34380</name>
</gene>
<accession>A0A7S7NQ96</accession>
<feature type="domain" description="Antitoxin Xre/MbcA/ParS-like toxin-binding" evidence="1">
    <location>
        <begin position="93"/>
        <end position="142"/>
    </location>
</feature>
<dbReference type="EMBL" id="CP063849">
    <property type="protein sequence ID" value="QOY87776.1"/>
    <property type="molecule type" value="Genomic_DNA"/>
</dbReference>
<dbReference type="KEGG" id="pfer:IRI77_34380"/>
<dbReference type="Pfam" id="PF20432">
    <property type="entry name" value="Xre-like-HTH"/>
    <property type="match status" value="1"/>
</dbReference>
<name>A0A7S7NQ96_PALFE</name>
<evidence type="ECO:0000259" key="2">
    <source>
        <dbReference type="Pfam" id="PF20432"/>
    </source>
</evidence>
<keyword evidence="4" id="KW-1185">Reference proteome</keyword>
<dbReference type="GO" id="GO:0003677">
    <property type="term" value="F:DNA binding"/>
    <property type="evidence" value="ECO:0007669"/>
    <property type="project" value="InterPro"/>
</dbReference>
<reference evidence="3 4" key="1">
    <citation type="submission" date="2020-10" db="EMBL/GenBank/DDBJ databases">
        <title>Complete genome sequence of Paludibaculum fermentans P105T, a facultatively anaerobic acidobacterium capable of dissimilatory Fe(III) reduction.</title>
        <authorList>
            <person name="Dedysh S.N."/>
            <person name="Beletsky A.V."/>
            <person name="Kulichevskaya I.S."/>
            <person name="Mardanov A.V."/>
            <person name="Ravin N.V."/>
        </authorList>
    </citation>
    <scope>NUCLEOTIDE SEQUENCE [LARGE SCALE GENOMIC DNA]</scope>
    <source>
        <strain evidence="3 4">P105</strain>
    </source>
</reference>
<evidence type="ECO:0000313" key="4">
    <source>
        <dbReference type="Proteomes" id="UP000593892"/>
    </source>
</evidence>
<proteinExistence type="predicted"/>
<organism evidence="3 4">
    <name type="scientific">Paludibaculum fermentans</name>
    <dbReference type="NCBI Taxonomy" id="1473598"/>
    <lineage>
        <taxon>Bacteria</taxon>
        <taxon>Pseudomonadati</taxon>
        <taxon>Acidobacteriota</taxon>
        <taxon>Terriglobia</taxon>
        <taxon>Bryobacterales</taxon>
        <taxon>Bryobacteraceae</taxon>
        <taxon>Paludibaculum</taxon>
    </lineage>
</organism>
<dbReference type="InterPro" id="IPR046847">
    <property type="entry name" value="Xre-like_HTH"/>
</dbReference>
<sequence length="145" mass="15890">MVNELQAVVAELGGETTLGRALRTTNDLQSAIREGFPQMVVGSVMNSSGLTLRQLSATLDLSPRSLQRRRHSGRLARYESDRIYRLARIVALAKQYIGDEDTATRWLKRPNRALGGQVPLELIDTELGARAVENALGRIAYGGVS</sequence>
<evidence type="ECO:0000259" key="1">
    <source>
        <dbReference type="Pfam" id="PF09722"/>
    </source>
</evidence>